<evidence type="ECO:0000313" key="2">
    <source>
        <dbReference type="Proteomes" id="UP000001362"/>
    </source>
</evidence>
<keyword evidence="2" id="KW-1185">Reference proteome</keyword>
<proteinExistence type="predicted"/>
<protein>
    <submittedName>
        <fullName evidence="1">Uncharacterized protein</fullName>
    </submittedName>
</protein>
<reference evidence="1 2" key="1">
    <citation type="journal article" date="2008" name="BMC Genomics">
        <title>Acidithiobacillus ferrooxidans metabolism: from genome sequence to industrial applications.</title>
        <authorList>
            <person name="Valdes J."/>
            <person name="Pedroso I."/>
            <person name="Quatrini R."/>
            <person name="Dodson R.J."/>
            <person name="Tettelin H."/>
            <person name="Blake R.II."/>
            <person name="Eisen J.A."/>
            <person name="Holmes D.S."/>
        </authorList>
    </citation>
    <scope>NUCLEOTIDE SEQUENCE [LARGE SCALE GENOMIC DNA]</scope>
    <source>
        <strain evidence="2">ATCC 23270 / DSM 14882 / CIP 104768 / NCIMB 8455</strain>
    </source>
</reference>
<name>B7JAT6_ACIF2</name>
<gene>
    <name evidence="1" type="ordered locus">AFE_1594</name>
</gene>
<dbReference type="KEGG" id="afr:AFE_1594"/>
<dbReference type="EMBL" id="CP001219">
    <property type="protein sequence ID" value="ACK77941.1"/>
    <property type="molecule type" value="Genomic_DNA"/>
</dbReference>
<dbReference type="AlphaFoldDB" id="B7JAT6"/>
<dbReference type="HOGENOM" id="CLU_3094483_0_0_6"/>
<accession>B7JAT6</accession>
<evidence type="ECO:0000313" key="1">
    <source>
        <dbReference type="EMBL" id="ACK77941.1"/>
    </source>
</evidence>
<dbReference type="Proteomes" id="UP000001362">
    <property type="component" value="Chromosome"/>
</dbReference>
<organism evidence="1 2">
    <name type="scientific">Acidithiobacillus ferrooxidans (strain ATCC 23270 / DSM 14882 / CIP 104768 / NCIMB 8455)</name>
    <name type="common">Ferrobacillus ferrooxidans (strain ATCC 23270)</name>
    <dbReference type="NCBI Taxonomy" id="243159"/>
    <lineage>
        <taxon>Bacteria</taxon>
        <taxon>Pseudomonadati</taxon>
        <taxon>Pseudomonadota</taxon>
        <taxon>Acidithiobacillia</taxon>
        <taxon>Acidithiobacillales</taxon>
        <taxon>Acidithiobacillaceae</taxon>
        <taxon>Acidithiobacillus</taxon>
    </lineage>
</organism>
<dbReference type="PaxDb" id="243159-AFE_1594"/>
<sequence>MIQIGGRQFQVRYLKLQKTLPEWEITVSSAVGSYVASFRFTGGHGYLVEVR</sequence>